<gene>
    <name evidence="9" type="ORF">M2319_000292</name>
</gene>
<dbReference type="InterPro" id="IPR027417">
    <property type="entry name" value="P-loop_NTPase"/>
</dbReference>
<dbReference type="PROSITE" id="PS50893">
    <property type="entry name" value="ABC_TRANSPORTER_2"/>
    <property type="match status" value="1"/>
</dbReference>
<comment type="similarity">
    <text evidence="1">Belongs to the ABC transporter superfamily.</text>
</comment>
<keyword evidence="6" id="KW-0406">Ion transport</keyword>
<protein>
    <submittedName>
        <fullName evidence="9">Manganese/iron transport system ATP-binding protein</fullName>
    </submittedName>
</protein>
<name>A0ABT3H6F6_9HYPH</name>
<keyword evidence="5" id="KW-0862">Zinc</keyword>
<dbReference type="InterPro" id="IPR003593">
    <property type="entry name" value="AAA+_ATPase"/>
</dbReference>
<feature type="domain" description="ABC transporter" evidence="8">
    <location>
        <begin position="21"/>
        <end position="256"/>
    </location>
</feature>
<dbReference type="Gene3D" id="3.40.50.300">
    <property type="entry name" value="P-loop containing nucleotide triphosphate hydrolases"/>
    <property type="match status" value="1"/>
</dbReference>
<dbReference type="CDD" id="cd03235">
    <property type="entry name" value="ABC_Metallic_Cations"/>
    <property type="match status" value="1"/>
</dbReference>
<evidence type="ECO:0000256" key="2">
    <source>
        <dbReference type="ARBA" id="ARBA00022448"/>
    </source>
</evidence>
<dbReference type="PANTHER" id="PTHR42734">
    <property type="entry name" value="METAL TRANSPORT SYSTEM ATP-BINDING PROTEIN TM_0124-RELATED"/>
    <property type="match status" value="1"/>
</dbReference>
<evidence type="ECO:0000256" key="7">
    <source>
        <dbReference type="SAM" id="MobiDB-lite"/>
    </source>
</evidence>
<dbReference type="InterPro" id="IPR050153">
    <property type="entry name" value="Metal_Ion_Import_ABC"/>
</dbReference>
<dbReference type="EMBL" id="JAOQNS010000001">
    <property type="protein sequence ID" value="MCW2305976.1"/>
    <property type="molecule type" value="Genomic_DNA"/>
</dbReference>
<dbReference type="InterPro" id="IPR003439">
    <property type="entry name" value="ABC_transporter-like_ATP-bd"/>
</dbReference>
<evidence type="ECO:0000256" key="5">
    <source>
        <dbReference type="ARBA" id="ARBA00022906"/>
    </source>
</evidence>
<accession>A0ABT3H6F6</accession>
<dbReference type="NCBIfam" id="NF011630">
    <property type="entry name" value="PRK15056.1"/>
    <property type="match status" value="1"/>
</dbReference>
<keyword evidence="4 9" id="KW-0067">ATP-binding</keyword>
<dbReference type="RefSeq" id="WP_264599652.1">
    <property type="nucleotide sequence ID" value="NZ_JAOQNS010000001.1"/>
</dbReference>
<feature type="compositionally biased region" description="Basic and acidic residues" evidence="7">
    <location>
        <begin position="294"/>
        <end position="315"/>
    </location>
</feature>
<dbReference type="GO" id="GO:0005524">
    <property type="term" value="F:ATP binding"/>
    <property type="evidence" value="ECO:0007669"/>
    <property type="project" value="UniProtKB-KW"/>
</dbReference>
<organism evidence="9 10">
    <name type="scientific">Rhodobium gokarnense</name>
    <dbReference type="NCBI Taxonomy" id="364296"/>
    <lineage>
        <taxon>Bacteria</taxon>
        <taxon>Pseudomonadati</taxon>
        <taxon>Pseudomonadota</taxon>
        <taxon>Alphaproteobacteria</taxon>
        <taxon>Hyphomicrobiales</taxon>
        <taxon>Rhodobiaceae</taxon>
        <taxon>Rhodobium</taxon>
    </lineage>
</organism>
<keyword evidence="5" id="KW-0864">Zinc transport</keyword>
<sequence>MLDQTRSLDSRAAKGGTGSGILAENVTVTYRNGHTALFKASFEIPRGTVTALVGVNGAGKSTLFKAIMGFLPLATGEIRLLGRTVKQALKENLVAYVPQAEEVDWAFPVLVEDVVMMGRYGHMGFLRRPRAADREAVDEALSRVNMQDFRHRQIGELSGGQRKRVFLARALAQEGRVILLDEPFTGVDVKTEEQIVALLRELRDEGRVMLVSTHNLGSVSEFCDRTVLVKATVLAYGPTETTFTRTNLEKAFGGVLRHFTLGGAALHEDADDTREVTILTDDERPFVQYGERTVQSRREENGGEEDGSRKGGSDR</sequence>
<dbReference type="PANTHER" id="PTHR42734:SF5">
    <property type="entry name" value="IRON TRANSPORT SYSTEM ATP-BINDING PROTEIN HI_0361-RELATED"/>
    <property type="match status" value="1"/>
</dbReference>
<evidence type="ECO:0000256" key="4">
    <source>
        <dbReference type="ARBA" id="ARBA00022840"/>
    </source>
</evidence>
<reference evidence="10" key="1">
    <citation type="submission" date="2023-07" db="EMBL/GenBank/DDBJ databases">
        <title>Genome sequencing of Purple Non-Sulfur Bacteria from various extreme environments.</title>
        <authorList>
            <person name="Mayer M."/>
        </authorList>
    </citation>
    <scope>NUCLEOTIDE SEQUENCE [LARGE SCALE GENOMIC DNA]</scope>
    <source>
        <strain evidence="10">DSM 17935</strain>
    </source>
</reference>
<dbReference type="Proteomes" id="UP001209755">
    <property type="component" value="Unassembled WGS sequence"/>
</dbReference>
<feature type="region of interest" description="Disordered" evidence="7">
    <location>
        <begin position="288"/>
        <end position="315"/>
    </location>
</feature>
<evidence type="ECO:0000256" key="1">
    <source>
        <dbReference type="ARBA" id="ARBA00005417"/>
    </source>
</evidence>
<dbReference type="Pfam" id="PF00005">
    <property type="entry name" value="ABC_tran"/>
    <property type="match status" value="1"/>
</dbReference>
<evidence type="ECO:0000259" key="8">
    <source>
        <dbReference type="PROSITE" id="PS50893"/>
    </source>
</evidence>
<dbReference type="PROSITE" id="PS00211">
    <property type="entry name" value="ABC_TRANSPORTER_1"/>
    <property type="match status" value="1"/>
</dbReference>
<proteinExistence type="inferred from homology"/>
<keyword evidence="3" id="KW-0547">Nucleotide-binding</keyword>
<keyword evidence="2" id="KW-0813">Transport</keyword>
<dbReference type="SMART" id="SM00382">
    <property type="entry name" value="AAA"/>
    <property type="match status" value="1"/>
</dbReference>
<evidence type="ECO:0000313" key="9">
    <source>
        <dbReference type="EMBL" id="MCW2305976.1"/>
    </source>
</evidence>
<comment type="caution">
    <text evidence="9">The sequence shown here is derived from an EMBL/GenBank/DDBJ whole genome shotgun (WGS) entry which is preliminary data.</text>
</comment>
<keyword evidence="10" id="KW-1185">Reference proteome</keyword>
<evidence type="ECO:0000256" key="3">
    <source>
        <dbReference type="ARBA" id="ARBA00022741"/>
    </source>
</evidence>
<evidence type="ECO:0000313" key="10">
    <source>
        <dbReference type="Proteomes" id="UP001209755"/>
    </source>
</evidence>
<evidence type="ECO:0000256" key="6">
    <source>
        <dbReference type="ARBA" id="ARBA00023065"/>
    </source>
</evidence>
<dbReference type="InterPro" id="IPR017871">
    <property type="entry name" value="ABC_transporter-like_CS"/>
</dbReference>
<dbReference type="SUPFAM" id="SSF52540">
    <property type="entry name" value="P-loop containing nucleoside triphosphate hydrolases"/>
    <property type="match status" value="1"/>
</dbReference>